<dbReference type="GO" id="GO:0051604">
    <property type="term" value="P:protein maturation"/>
    <property type="evidence" value="ECO:0007669"/>
    <property type="project" value="InterPro"/>
</dbReference>
<keyword evidence="4" id="KW-0812">Transmembrane</keyword>
<dbReference type="InterPro" id="IPR057433">
    <property type="entry name" value="LMF1/2_C"/>
</dbReference>
<evidence type="ECO:0000256" key="4">
    <source>
        <dbReference type="SAM" id="Phobius"/>
    </source>
</evidence>
<dbReference type="AlphaFoldDB" id="A0A7S2H503"/>
<evidence type="ECO:0000256" key="5">
    <source>
        <dbReference type="SAM" id="SignalP"/>
    </source>
</evidence>
<dbReference type="PANTHER" id="PTHR14463">
    <property type="entry name" value="LIPASE MATURATION FACTOR"/>
    <property type="match status" value="1"/>
</dbReference>
<feature type="signal peptide" evidence="5">
    <location>
        <begin position="1"/>
        <end position="23"/>
    </location>
</feature>
<name>A0A7S2H503_9STRA</name>
<feature type="transmembrane region" description="Helical" evidence="4">
    <location>
        <begin position="71"/>
        <end position="90"/>
    </location>
</feature>
<evidence type="ECO:0000256" key="1">
    <source>
        <dbReference type="ARBA" id="ARBA00023180"/>
    </source>
</evidence>
<dbReference type="PANTHER" id="PTHR14463:SF5">
    <property type="entry name" value="LIPASE MATURATION FACTOR 2"/>
    <property type="match status" value="1"/>
</dbReference>
<feature type="region of interest" description="Disordered" evidence="3">
    <location>
        <begin position="665"/>
        <end position="703"/>
    </location>
</feature>
<keyword evidence="5" id="KW-0732">Signal</keyword>
<keyword evidence="1" id="KW-0325">Glycoprotein</keyword>
<dbReference type="Pfam" id="PF25179">
    <property type="entry name" value="LMF1_C"/>
    <property type="match status" value="1"/>
</dbReference>
<feature type="transmembrane region" description="Helical" evidence="4">
    <location>
        <begin position="201"/>
        <end position="223"/>
    </location>
</feature>
<evidence type="ECO:0000256" key="2">
    <source>
        <dbReference type="ARBA" id="ARBA00040643"/>
    </source>
</evidence>
<feature type="region of interest" description="Disordered" evidence="3">
    <location>
        <begin position="603"/>
        <end position="631"/>
    </location>
</feature>
<gene>
    <name evidence="7" type="ORF">DSPE1174_LOCUS29800</name>
</gene>
<evidence type="ECO:0000259" key="6">
    <source>
        <dbReference type="Pfam" id="PF25179"/>
    </source>
</evidence>
<feature type="compositionally biased region" description="Polar residues" evidence="3">
    <location>
        <begin position="665"/>
        <end position="682"/>
    </location>
</feature>
<protein>
    <recommendedName>
        <fullName evidence="2">Lipase maturation factor 2</fullName>
    </recommendedName>
</protein>
<dbReference type="GO" id="GO:0005789">
    <property type="term" value="C:endoplasmic reticulum membrane"/>
    <property type="evidence" value="ECO:0007669"/>
    <property type="project" value="TreeGrafter"/>
</dbReference>
<organism evidence="7">
    <name type="scientific">Octactis speculum</name>
    <dbReference type="NCBI Taxonomy" id="3111310"/>
    <lineage>
        <taxon>Eukaryota</taxon>
        <taxon>Sar</taxon>
        <taxon>Stramenopiles</taxon>
        <taxon>Ochrophyta</taxon>
        <taxon>Dictyochophyceae</taxon>
        <taxon>Dictyochales</taxon>
        <taxon>Dictyochaceae</taxon>
        <taxon>Octactis</taxon>
    </lineage>
</organism>
<feature type="transmembrane region" description="Helical" evidence="4">
    <location>
        <begin position="565"/>
        <end position="586"/>
    </location>
</feature>
<reference evidence="7" key="1">
    <citation type="submission" date="2021-01" db="EMBL/GenBank/DDBJ databases">
        <authorList>
            <person name="Corre E."/>
            <person name="Pelletier E."/>
            <person name="Niang G."/>
            <person name="Scheremetjew M."/>
            <person name="Finn R."/>
            <person name="Kale V."/>
            <person name="Holt S."/>
            <person name="Cochrane G."/>
            <person name="Meng A."/>
            <person name="Brown T."/>
            <person name="Cohen L."/>
        </authorList>
    </citation>
    <scope>NUCLEOTIDE SEQUENCE</scope>
    <source>
        <strain evidence="7">CCMP1381</strain>
    </source>
</reference>
<feature type="chain" id="PRO_5031293645" description="Lipase maturation factor 2" evidence="5">
    <location>
        <begin position="24"/>
        <end position="703"/>
    </location>
</feature>
<feature type="domain" description="Lipase maturation factor 1/2 C-terminal" evidence="6">
    <location>
        <begin position="310"/>
        <end position="420"/>
    </location>
</feature>
<proteinExistence type="predicted"/>
<evidence type="ECO:0000256" key="3">
    <source>
        <dbReference type="SAM" id="MobiDB-lite"/>
    </source>
</evidence>
<dbReference type="EMBL" id="HBGS01057150">
    <property type="protein sequence ID" value="CAD9480614.1"/>
    <property type="molecule type" value="Transcribed_RNA"/>
</dbReference>
<dbReference type="InterPro" id="IPR009613">
    <property type="entry name" value="LMF"/>
</dbReference>
<evidence type="ECO:0000313" key="7">
    <source>
        <dbReference type="EMBL" id="CAD9480614.1"/>
    </source>
</evidence>
<keyword evidence="4" id="KW-1133">Transmembrane helix</keyword>
<keyword evidence="4" id="KW-0472">Membrane</keyword>
<feature type="transmembrane region" description="Helical" evidence="4">
    <location>
        <begin position="147"/>
        <end position="167"/>
    </location>
</feature>
<sequence>MQLTGNFSWSNFHILVLLLPAWDRDVDLPPPSKTEITETGLGETDSPSATSILYNSLVAPLKAWERIWSSYIGWVVSTVAAVASLGYAGVQLFPVTYSPPASDAQGFYREGILGALARHDSLRIENELTPKMVWWILDVFVQSRCVAYLYGALTLSAVAYATQPLLYTPTQPSSNTQTNQKHHISSPFTRVMHLLRMPSCVAWRAILSCVTIIYLGITLIPLATITGNDMAPLIPTVRLCSNSSMSDPGLGLREISVIIADVLKPFRVSNSYGKEFRRVTGVGIVPQEIVEQVPGDFGWGGLAPTLVRAPVIVIEGLHPTTSNWIEIPFRYASSSLSRPPRRTAPHQPRLDWQMWVAAPGAYHHHAWLLHLLYKITLGAEAGTHNPVLDLLDLDVYPFAMDEPPLEVRASLYHYDFTRSASPWAARTPGTFQLPPNCTTTLSPVTTETAPATPPLSQDETNQWKADHCSAYWSRERVAEYIPSWTHEALLQKVVKRNKWPEIASQPEAASCSAMNLVAHRALCLTMTVLRKCSPIRRLRSFVGFQTTTSFPTGGDKVIFFFDGPLLMLLAAVAIPVALAAALEMAFAMRWKSQNRFANNRYAWDSSSEPRNQSRKFARDDPTQPPTTSWHQQKLANYHRNNTWDASTSSYAMDSSRQILNSSEQIPCSSNRHSWNPSVNSEGNGWAGTREMQFDNGWDDTIEV</sequence>
<accession>A0A7S2H503</accession>